<protein>
    <submittedName>
        <fullName evidence="1">Uncharacterized protein</fullName>
    </submittedName>
</protein>
<dbReference type="OrthoDB" id="9970435at2759"/>
<comment type="caution">
    <text evidence="1">The sequence shown here is derived from an EMBL/GenBank/DDBJ whole genome shotgun (WGS) entry which is preliminary data.</text>
</comment>
<dbReference type="EMBL" id="JAKOGI010000316">
    <property type="protein sequence ID" value="KAJ8437129.1"/>
    <property type="molecule type" value="Genomic_DNA"/>
</dbReference>
<sequence>MSSPNRRSMSDGEGTSLALTTIAYPSSKKQNFQYFGWVYHLGVNKIGHEYCHLRFLFIRGKYAEMYKRDPHENPGIKPIRSGVVGQTLMVEDAGWRRVNRGLITSFTTVEVNMLDPNVVVLMPCEHEIGNSHYSGPSLICLNKFPNLCPYWCQEGRINAEQ</sequence>
<gene>
    <name evidence="1" type="ORF">Cgig2_016872</name>
</gene>
<proteinExistence type="predicted"/>
<dbReference type="Proteomes" id="UP001153076">
    <property type="component" value="Unassembled WGS sequence"/>
</dbReference>
<name>A0A9Q1QCX4_9CARY</name>
<organism evidence="1 2">
    <name type="scientific">Carnegiea gigantea</name>
    <dbReference type="NCBI Taxonomy" id="171969"/>
    <lineage>
        <taxon>Eukaryota</taxon>
        <taxon>Viridiplantae</taxon>
        <taxon>Streptophyta</taxon>
        <taxon>Embryophyta</taxon>
        <taxon>Tracheophyta</taxon>
        <taxon>Spermatophyta</taxon>
        <taxon>Magnoliopsida</taxon>
        <taxon>eudicotyledons</taxon>
        <taxon>Gunneridae</taxon>
        <taxon>Pentapetalae</taxon>
        <taxon>Caryophyllales</taxon>
        <taxon>Cactineae</taxon>
        <taxon>Cactaceae</taxon>
        <taxon>Cactoideae</taxon>
        <taxon>Echinocereeae</taxon>
        <taxon>Carnegiea</taxon>
    </lineage>
</organism>
<keyword evidence="2" id="KW-1185">Reference proteome</keyword>
<reference evidence="1" key="1">
    <citation type="submission" date="2022-04" db="EMBL/GenBank/DDBJ databases">
        <title>Carnegiea gigantea Genome sequencing and assembly v2.</title>
        <authorList>
            <person name="Copetti D."/>
            <person name="Sanderson M.J."/>
            <person name="Burquez A."/>
            <person name="Wojciechowski M.F."/>
        </authorList>
    </citation>
    <scope>NUCLEOTIDE SEQUENCE</scope>
    <source>
        <strain evidence="1">SGP5-SGP5p</strain>
        <tissue evidence="1">Aerial part</tissue>
    </source>
</reference>
<dbReference type="AlphaFoldDB" id="A0A9Q1QCX4"/>
<evidence type="ECO:0000313" key="1">
    <source>
        <dbReference type="EMBL" id="KAJ8437129.1"/>
    </source>
</evidence>
<accession>A0A9Q1QCX4</accession>
<evidence type="ECO:0000313" key="2">
    <source>
        <dbReference type="Proteomes" id="UP001153076"/>
    </source>
</evidence>